<accession>A0A1G9NAE0</accession>
<evidence type="ECO:0000313" key="2">
    <source>
        <dbReference type="EMBL" id="SDL83343.1"/>
    </source>
</evidence>
<proteinExistence type="predicted"/>
<keyword evidence="1" id="KW-0472">Membrane</keyword>
<evidence type="ECO:0000313" key="3">
    <source>
        <dbReference type="Proteomes" id="UP000199440"/>
    </source>
</evidence>
<dbReference type="OrthoDB" id="1179764at2"/>
<organism evidence="2 3">
    <name type="scientific">Kriegella aquimaris</name>
    <dbReference type="NCBI Taxonomy" id="192904"/>
    <lineage>
        <taxon>Bacteria</taxon>
        <taxon>Pseudomonadati</taxon>
        <taxon>Bacteroidota</taxon>
        <taxon>Flavobacteriia</taxon>
        <taxon>Flavobacteriales</taxon>
        <taxon>Flavobacteriaceae</taxon>
        <taxon>Kriegella</taxon>
    </lineage>
</organism>
<name>A0A1G9NAE0_9FLAO</name>
<dbReference type="RefSeq" id="WP_143017590.1">
    <property type="nucleotide sequence ID" value="NZ_FNGV01000003.1"/>
</dbReference>
<evidence type="ECO:0000256" key="1">
    <source>
        <dbReference type="SAM" id="Phobius"/>
    </source>
</evidence>
<dbReference type="Proteomes" id="UP000199440">
    <property type="component" value="Unassembled WGS sequence"/>
</dbReference>
<protein>
    <submittedName>
        <fullName evidence="2">Uncharacterized protein</fullName>
    </submittedName>
</protein>
<sequence length="143" mass="16256">MRMQLEKTKSKTKTWTKTSTKHLWVALGIIVISLLPYLHNLFPNLPEGGVLGYSSWNAFLWSTGMYLSIHIAWLIAYKLAIGKPYRFALLIPVFLSLYQLVIIFTNQKSSAILNGINIKLGLVVILSIFLIINFFKNNNNEGI</sequence>
<feature type="transmembrane region" description="Helical" evidence="1">
    <location>
        <begin position="116"/>
        <end position="135"/>
    </location>
</feature>
<feature type="transmembrane region" description="Helical" evidence="1">
    <location>
        <begin position="21"/>
        <end position="38"/>
    </location>
</feature>
<keyword evidence="3" id="KW-1185">Reference proteome</keyword>
<gene>
    <name evidence="2" type="ORF">SAMN04488514_10394</name>
</gene>
<feature type="transmembrane region" description="Helical" evidence="1">
    <location>
        <begin position="87"/>
        <end position="104"/>
    </location>
</feature>
<keyword evidence="1" id="KW-0812">Transmembrane</keyword>
<dbReference type="AlphaFoldDB" id="A0A1G9NAE0"/>
<keyword evidence="1" id="KW-1133">Transmembrane helix</keyword>
<dbReference type="EMBL" id="FNGV01000003">
    <property type="protein sequence ID" value="SDL83343.1"/>
    <property type="molecule type" value="Genomic_DNA"/>
</dbReference>
<reference evidence="2 3" key="1">
    <citation type="submission" date="2016-10" db="EMBL/GenBank/DDBJ databases">
        <authorList>
            <person name="de Groot N.N."/>
        </authorList>
    </citation>
    <scope>NUCLEOTIDE SEQUENCE [LARGE SCALE GENOMIC DNA]</scope>
    <source>
        <strain evidence="2 3">DSM 19886</strain>
    </source>
</reference>
<feature type="transmembrane region" description="Helical" evidence="1">
    <location>
        <begin position="58"/>
        <end position="80"/>
    </location>
</feature>
<dbReference type="STRING" id="192904.SAMN04488514_10394"/>